<organism evidence="1 2">
    <name type="scientific">Necator americanus</name>
    <name type="common">Human hookworm</name>
    <dbReference type="NCBI Taxonomy" id="51031"/>
    <lineage>
        <taxon>Eukaryota</taxon>
        <taxon>Metazoa</taxon>
        <taxon>Ecdysozoa</taxon>
        <taxon>Nematoda</taxon>
        <taxon>Chromadorea</taxon>
        <taxon>Rhabditida</taxon>
        <taxon>Rhabditina</taxon>
        <taxon>Rhabditomorpha</taxon>
        <taxon>Strongyloidea</taxon>
        <taxon>Ancylostomatidae</taxon>
        <taxon>Bunostominae</taxon>
        <taxon>Necator</taxon>
    </lineage>
</organism>
<accession>W2SZW1</accession>
<gene>
    <name evidence="1" type="ORF">NECAME_00604</name>
</gene>
<proteinExistence type="predicted"/>
<reference evidence="2" key="1">
    <citation type="journal article" date="2014" name="Nat. Genet.">
        <title>Genome of the human hookworm Necator americanus.</title>
        <authorList>
            <person name="Tang Y.T."/>
            <person name="Gao X."/>
            <person name="Rosa B.A."/>
            <person name="Abubucker S."/>
            <person name="Hallsworth-Pepin K."/>
            <person name="Martin J."/>
            <person name="Tyagi R."/>
            <person name="Heizer E."/>
            <person name="Zhang X."/>
            <person name="Bhonagiri-Palsikar V."/>
            <person name="Minx P."/>
            <person name="Warren W.C."/>
            <person name="Wang Q."/>
            <person name="Zhan B."/>
            <person name="Hotez P.J."/>
            <person name="Sternberg P.W."/>
            <person name="Dougall A."/>
            <person name="Gaze S.T."/>
            <person name="Mulvenna J."/>
            <person name="Sotillo J."/>
            <person name="Ranganathan S."/>
            <person name="Rabelo E.M."/>
            <person name="Wilson R.K."/>
            <person name="Felgner P.L."/>
            <person name="Bethony J."/>
            <person name="Hawdon J.M."/>
            <person name="Gasser R.B."/>
            <person name="Loukas A."/>
            <person name="Mitreva M."/>
        </authorList>
    </citation>
    <scope>NUCLEOTIDE SEQUENCE [LARGE SCALE GENOMIC DNA]</scope>
</reference>
<name>W2SZW1_NECAM</name>
<dbReference type="KEGG" id="nai:NECAME_00604"/>
<dbReference type="Proteomes" id="UP000053676">
    <property type="component" value="Unassembled WGS sequence"/>
</dbReference>
<dbReference type="AlphaFoldDB" id="W2SZW1"/>
<dbReference type="EMBL" id="KI660311">
    <property type="protein sequence ID" value="ETN75193.1"/>
    <property type="molecule type" value="Genomic_DNA"/>
</dbReference>
<evidence type="ECO:0000313" key="1">
    <source>
        <dbReference type="EMBL" id="ETN75193.1"/>
    </source>
</evidence>
<sequence>MCIPSFPSTSQLHEIVLSVCPQEATYTGEVFKFSISTAPEYNNVPLILKLVLRPYYEKKSLSQFWASSIWRATMHIPLHQRVYLLQNQNQQIQ</sequence>
<evidence type="ECO:0008006" key="3">
    <source>
        <dbReference type="Google" id="ProtNLM"/>
    </source>
</evidence>
<keyword evidence="2" id="KW-1185">Reference proteome</keyword>
<protein>
    <recommendedName>
        <fullName evidence="3">UBC core domain-containing protein</fullName>
    </recommendedName>
</protein>
<evidence type="ECO:0000313" key="2">
    <source>
        <dbReference type="Proteomes" id="UP000053676"/>
    </source>
</evidence>
<dbReference type="STRING" id="51031.W2SZW1"/>
<dbReference type="OrthoDB" id="10249039at2759"/>